<feature type="signal peptide" evidence="1">
    <location>
        <begin position="1"/>
        <end position="26"/>
    </location>
</feature>
<dbReference type="SUPFAM" id="SSF48452">
    <property type="entry name" value="TPR-like"/>
    <property type="match status" value="1"/>
</dbReference>
<evidence type="ECO:0000256" key="1">
    <source>
        <dbReference type="SAM" id="SignalP"/>
    </source>
</evidence>
<sequence length="527" mass="57640">MRSLLTNRRGVRRLGAALGAATLVGAAACMNLDVTNSDTPELDDVFTNGSNLEQNAGLAFRNFWGVTQGARTNSTYPVVQLGALAEITTGTATATWEVIQEPRVRYNNTDAGQWLGRKPWYDLYEVIATETDALKALDAGVRVGAVNATTPNGADTPRARVFSRFLLGASQVYLGIMYDKAFVSDETYDPATYKFEFSPYQEVAKAGMAQLEKAVAEAKAAPTNFTLPIEWVNQQTINRDELVRIMNGYILRGLVYTARTPQERAAVDWNRVLTLTAAPNVITKDFGAQADQTKSGTTSAWLQYTQLMTDARIDNHFVGIADTSNAYQQWLALPFEQKGEIQVRTLDRRIHGAGGPATAGKYFAQATSQTMSTTRGTSPHSRYRGVRYGTNYYQTGFIPTMTLVEMDMLRAEALIRLGRAAEAVPLINKTRVAIGELPPVTAAGTGTRPTCVPRKTNGECGDLLDAMLYEKRMELHAVEAILHWADWRAFGKLPKGSLMQLPVTGRELQTLGLPVYSFGGDLPGSAP</sequence>
<feature type="chain" id="PRO_5041213199" description="SusD family protein" evidence="1">
    <location>
        <begin position="27"/>
        <end position="527"/>
    </location>
</feature>
<protein>
    <recommendedName>
        <fullName evidence="4">SusD family protein</fullName>
    </recommendedName>
</protein>
<evidence type="ECO:0000313" key="3">
    <source>
        <dbReference type="Proteomes" id="UP001161325"/>
    </source>
</evidence>
<evidence type="ECO:0008006" key="4">
    <source>
        <dbReference type="Google" id="ProtNLM"/>
    </source>
</evidence>
<dbReference type="AlphaFoldDB" id="A0AA37Q9C5"/>
<dbReference type="EMBL" id="BRXS01000005">
    <property type="protein sequence ID" value="GLC27127.1"/>
    <property type="molecule type" value="Genomic_DNA"/>
</dbReference>
<name>A0AA37Q9C5_9BACT</name>
<keyword evidence="3" id="KW-1185">Reference proteome</keyword>
<dbReference type="PROSITE" id="PS51257">
    <property type="entry name" value="PROKAR_LIPOPROTEIN"/>
    <property type="match status" value="1"/>
</dbReference>
<dbReference type="InterPro" id="IPR011990">
    <property type="entry name" value="TPR-like_helical_dom_sf"/>
</dbReference>
<accession>A0AA37Q9C5</accession>
<keyword evidence="1" id="KW-0732">Signal</keyword>
<evidence type="ECO:0000313" key="2">
    <source>
        <dbReference type="EMBL" id="GLC27127.1"/>
    </source>
</evidence>
<dbReference type="Gene3D" id="1.25.40.390">
    <property type="match status" value="1"/>
</dbReference>
<dbReference type="Proteomes" id="UP001161325">
    <property type="component" value="Unassembled WGS sequence"/>
</dbReference>
<comment type="caution">
    <text evidence="2">The sequence shown here is derived from an EMBL/GenBank/DDBJ whole genome shotgun (WGS) entry which is preliminary data.</text>
</comment>
<gene>
    <name evidence="2" type="ORF">rosag_36400</name>
</gene>
<reference evidence="2" key="1">
    <citation type="submission" date="2022-08" db="EMBL/GenBank/DDBJ databases">
        <title>Draft genome sequencing of Roseisolibacter agri AW1220.</title>
        <authorList>
            <person name="Tobiishi Y."/>
            <person name="Tonouchi A."/>
        </authorList>
    </citation>
    <scope>NUCLEOTIDE SEQUENCE</scope>
    <source>
        <strain evidence="2">AW1220</strain>
    </source>
</reference>
<proteinExistence type="predicted"/>
<dbReference type="RefSeq" id="WP_284351573.1">
    <property type="nucleotide sequence ID" value="NZ_BRXS01000005.1"/>
</dbReference>
<organism evidence="2 3">
    <name type="scientific">Roseisolibacter agri</name>
    <dbReference type="NCBI Taxonomy" id="2014610"/>
    <lineage>
        <taxon>Bacteria</taxon>
        <taxon>Pseudomonadati</taxon>
        <taxon>Gemmatimonadota</taxon>
        <taxon>Gemmatimonadia</taxon>
        <taxon>Gemmatimonadales</taxon>
        <taxon>Gemmatimonadaceae</taxon>
        <taxon>Roseisolibacter</taxon>
    </lineage>
</organism>